<keyword evidence="1" id="KW-0804">Transcription</keyword>
<dbReference type="Gene3D" id="1.25.10.10">
    <property type="entry name" value="Leucine-rich Repeat Variant"/>
    <property type="match status" value="1"/>
</dbReference>
<sequence length="1100" mass="122429">MDEEGSINMSISESNTMVATTMGRVMNTLLQTRTKKLTDSISRLDYSPRIISQTVSLEDSLWMLYKYVRDSADKEELPLDHVLVPMVEHSLKCKDVRRRNQTTILLDWLFQDNVVFEALATNFATILLRKDDHYTALGWCILTRGLLEDEIFKEKLLTSGTEKYDNLLRILSPCVKHLIILCSGSISQGGFELPTRLSVAAADCVIALTIALTRKNVLSDIPKNKGKSVNCDSPTQSITLGWPGASNLKNSKPASISQEISSSSEIGLLLWDLLDEVIVLVQKLSAWSRKSRYLHAKGLERLLNWLQKTKHHYSCFSVDKDRQIVKAGALLFSSCWKHCSVLLHLEDRSFSQYYKELLDHFIAGIQFYADNDELKDNKDSGTETINFFLSCLLLLLGRCNDKQFESAMSEYGLQMCGLLVSQLHSADEDVIDGAMFLIKAVMFRTNSSPAAICLPDMRHIDAIVPSLLRLLDVRDGAAKAAVTLIAEFCLLSSNSNCLKDVLKRLADGTFLQRKNAIDVISELTHMSLDSVADLSHLPWQEISDHLLQRLRDEELVISTQSSKILTLVDPLTVLPSLIHLVYSDGVQSSACNTILAVLKSHNKRFDVICCLLDCLSKLSEGLDHSDTLSDIKQDGSELDTDRVLKLIPEWSKSVEDWNLLAGPLVDKMLKESSNVTIVRFLSCISENLADVADVVFQRLILHARAVKGILAEEDSEEVQYSVFDRLCPLLIIRLLPLRVFDDLKTSSVYGELLERIRMQDYRYFNSSGTECVASFLLNRAFNRLEYEDIRKLAAELCGRIHHYVLYPILSNQLDDAASSSDVLTIKACLFAICTSLVARGRFSIWHPAMLKIREVIETILLWPSTDGDEVSKAQHGCIDCLALMVCTELQNPKSLKTSSVGDIQITANGTSSEKGAGRIAIHTYVIRQLTCDTNECMSSAEVNVKSRILEATQACSFRLCMANVLISACQKISDSGRKSYAKRILPSVINSVEAASNSEIRAACIQILFSAVYHLKSAIFPYSNDLLKVAVTSLREGSEQERMAGAKLMTALMASDDTVVQSVSTGLLEARSLLLSISSSDASSDLRLVCQKLLLCMTLA</sequence>
<proteinExistence type="predicted"/>
<dbReference type="PANTHER" id="PTHR37743">
    <property type="entry name" value="ARM REPEAT SUPERFAMILY PROTEIN"/>
    <property type="match status" value="1"/>
</dbReference>
<reference evidence="1" key="2">
    <citation type="submission" date="2023-05" db="EMBL/GenBank/DDBJ databases">
        <authorList>
            <person name="Schelkunov M.I."/>
        </authorList>
    </citation>
    <scope>NUCLEOTIDE SEQUENCE</scope>
    <source>
        <strain evidence="1">Hsosn_3</strain>
        <tissue evidence="1">Leaf</tissue>
    </source>
</reference>
<protein>
    <submittedName>
        <fullName evidence="1">DNA-directed RNA polymerase subunit beta like</fullName>
    </submittedName>
</protein>
<dbReference type="GO" id="GO:0000428">
    <property type="term" value="C:DNA-directed RNA polymerase complex"/>
    <property type="evidence" value="ECO:0007669"/>
    <property type="project" value="UniProtKB-KW"/>
</dbReference>
<dbReference type="AlphaFoldDB" id="A0AAD8IG88"/>
<dbReference type="Proteomes" id="UP001237642">
    <property type="component" value="Unassembled WGS sequence"/>
</dbReference>
<organism evidence="1 2">
    <name type="scientific">Heracleum sosnowskyi</name>
    <dbReference type="NCBI Taxonomy" id="360622"/>
    <lineage>
        <taxon>Eukaryota</taxon>
        <taxon>Viridiplantae</taxon>
        <taxon>Streptophyta</taxon>
        <taxon>Embryophyta</taxon>
        <taxon>Tracheophyta</taxon>
        <taxon>Spermatophyta</taxon>
        <taxon>Magnoliopsida</taxon>
        <taxon>eudicotyledons</taxon>
        <taxon>Gunneridae</taxon>
        <taxon>Pentapetalae</taxon>
        <taxon>asterids</taxon>
        <taxon>campanulids</taxon>
        <taxon>Apiales</taxon>
        <taxon>Apiaceae</taxon>
        <taxon>Apioideae</taxon>
        <taxon>apioid superclade</taxon>
        <taxon>Tordylieae</taxon>
        <taxon>Tordyliinae</taxon>
        <taxon>Heracleum</taxon>
    </lineage>
</organism>
<name>A0AAD8IG88_9APIA</name>
<evidence type="ECO:0000313" key="1">
    <source>
        <dbReference type="EMBL" id="KAK1384593.1"/>
    </source>
</evidence>
<dbReference type="SUPFAM" id="SSF48371">
    <property type="entry name" value="ARM repeat"/>
    <property type="match status" value="1"/>
</dbReference>
<gene>
    <name evidence="1" type="ORF">POM88_022328</name>
</gene>
<keyword evidence="1" id="KW-0240">DNA-directed RNA polymerase</keyword>
<dbReference type="PANTHER" id="PTHR37743:SF1">
    <property type="entry name" value="ARM REPEAT SUPERFAMILY PROTEIN"/>
    <property type="match status" value="1"/>
</dbReference>
<dbReference type="InterPro" id="IPR016024">
    <property type="entry name" value="ARM-type_fold"/>
</dbReference>
<dbReference type="InterPro" id="IPR011989">
    <property type="entry name" value="ARM-like"/>
</dbReference>
<keyword evidence="2" id="KW-1185">Reference proteome</keyword>
<accession>A0AAD8IG88</accession>
<evidence type="ECO:0000313" key="2">
    <source>
        <dbReference type="Proteomes" id="UP001237642"/>
    </source>
</evidence>
<comment type="caution">
    <text evidence="1">The sequence shown here is derived from an EMBL/GenBank/DDBJ whole genome shotgun (WGS) entry which is preliminary data.</text>
</comment>
<dbReference type="EMBL" id="JAUIZM010000005">
    <property type="protein sequence ID" value="KAK1384593.1"/>
    <property type="molecule type" value="Genomic_DNA"/>
</dbReference>
<reference evidence="1" key="1">
    <citation type="submission" date="2023-02" db="EMBL/GenBank/DDBJ databases">
        <title>Genome of toxic invasive species Heracleum sosnowskyi carries increased number of genes despite the absence of recent whole-genome duplications.</title>
        <authorList>
            <person name="Schelkunov M."/>
            <person name="Shtratnikova V."/>
            <person name="Makarenko M."/>
            <person name="Klepikova A."/>
            <person name="Omelchenko D."/>
            <person name="Novikova G."/>
            <person name="Obukhova E."/>
            <person name="Bogdanov V."/>
            <person name="Penin A."/>
            <person name="Logacheva M."/>
        </authorList>
    </citation>
    <scope>NUCLEOTIDE SEQUENCE</scope>
    <source>
        <strain evidence="1">Hsosn_3</strain>
        <tissue evidence="1">Leaf</tissue>
    </source>
</reference>